<proteinExistence type="predicted"/>
<dbReference type="STRING" id="356660.SAMN05444336_103350"/>
<keyword evidence="2" id="KW-0449">Lipoprotein</keyword>
<gene>
    <name evidence="2" type="ORF">SAMN05444336_103350</name>
</gene>
<evidence type="ECO:0000256" key="1">
    <source>
        <dbReference type="SAM" id="SignalP"/>
    </source>
</evidence>
<dbReference type="RefSeq" id="WP_092681714.1">
    <property type="nucleotide sequence ID" value="NZ_FNMZ01000003.1"/>
</dbReference>
<protein>
    <submittedName>
        <fullName evidence="2">LPS-assembly lipoprotein</fullName>
    </submittedName>
</protein>
<dbReference type="PROSITE" id="PS51318">
    <property type="entry name" value="TAT"/>
    <property type="match status" value="1"/>
</dbReference>
<dbReference type="OrthoDB" id="7629596at2"/>
<name>A0A1H2Z322_9RHOB</name>
<dbReference type="EMBL" id="FNMZ01000003">
    <property type="protein sequence ID" value="SDX11725.1"/>
    <property type="molecule type" value="Genomic_DNA"/>
</dbReference>
<reference evidence="2 3" key="1">
    <citation type="submission" date="2016-10" db="EMBL/GenBank/DDBJ databases">
        <authorList>
            <person name="de Groot N.N."/>
        </authorList>
    </citation>
    <scope>NUCLEOTIDE SEQUENCE [LARGE SCALE GENOMIC DNA]</scope>
    <source>
        <strain evidence="2 3">DSM 17890</strain>
    </source>
</reference>
<feature type="signal peptide" evidence="1">
    <location>
        <begin position="1"/>
        <end position="32"/>
    </location>
</feature>
<accession>A0A1H2Z322</accession>
<keyword evidence="3" id="KW-1185">Reference proteome</keyword>
<dbReference type="AlphaFoldDB" id="A0A1H2Z322"/>
<feature type="chain" id="PRO_5011610026" evidence="1">
    <location>
        <begin position="33"/>
        <end position="175"/>
    </location>
</feature>
<dbReference type="Proteomes" id="UP000199118">
    <property type="component" value="Unassembled WGS sequence"/>
</dbReference>
<keyword evidence="1" id="KW-0732">Signal</keyword>
<evidence type="ECO:0000313" key="3">
    <source>
        <dbReference type="Proteomes" id="UP000199118"/>
    </source>
</evidence>
<sequence length="175" mass="18279">MSSPDPTACKALVPRRALLRLALLGAGAGGLAACGFTPALREGGGATAVNGATVYNVPEGRLGFELRASLQSRMGKAGEDSVYLLTADLVMTQTGLVITQDSDTTRYVVRGQSIWTLDGPRDFEALGGTVEAMSAYSATGSVYATRAARRDTEARVARELGERIWVEIAARLGAG</sequence>
<evidence type="ECO:0000313" key="2">
    <source>
        <dbReference type="EMBL" id="SDX11725.1"/>
    </source>
</evidence>
<organism evidence="2 3">
    <name type="scientific">Albimonas donghaensis</name>
    <dbReference type="NCBI Taxonomy" id="356660"/>
    <lineage>
        <taxon>Bacteria</taxon>
        <taxon>Pseudomonadati</taxon>
        <taxon>Pseudomonadota</taxon>
        <taxon>Alphaproteobacteria</taxon>
        <taxon>Rhodobacterales</taxon>
        <taxon>Paracoccaceae</taxon>
        <taxon>Albimonas</taxon>
    </lineage>
</organism>
<dbReference type="InterPro" id="IPR006311">
    <property type="entry name" value="TAT_signal"/>
</dbReference>
<dbReference type="Gene3D" id="3.30.160.150">
    <property type="entry name" value="Lipoprotein like domain"/>
    <property type="match status" value="1"/>
</dbReference>